<proteinExistence type="inferred from homology"/>
<evidence type="ECO:0000256" key="2">
    <source>
        <dbReference type="ARBA" id="ARBA00022814"/>
    </source>
</evidence>
<dbReference type="STRING" id="321763.SAMN04488692_1344"/>
<sequence>MVEIEGSSREEANWYVIHTYSGHEKKVKTNLEKRIDSTGVDDKVHRVLVPTEEKIEREDGEDKVVENKLFPGYVLIQMEMSDDAWYVVRNTPGVTGFVSSGTKPLPLSADEVEHVLAEVESKAQKIEIDLDPGDPVEIRDGAFKDNTGVVDEVYPEQRKARILVDIFGRETPVELELDQFEKT</sequence>
<evidence type="ECO:0000259" key="8">
    <source>
        <dbReference type="SMART" id="SM00738"/>
    </source>
</evidence>
<evidence type="ECO:0000259" key="9">
    <source>
        <dbReference type="SMART" id="SM00739"/>
    </source>
</evidence>
<gene>
    <name evidence="5" type="primary">nusG</name>
    <name evidence="10" type="ORF">SAMN04488692_1344</name>
</gene>
<dbReference type="SMART" id="SM00739">
    <property type="entry name" value="KOW"/>
    <property type="match status" value="1"/>
</dbReference>
<dbReference type="CDD" id="cd06091">
    <property type="entry name" value="KOW_NusG"/>
    <property type="match status" value="1"/>
</dbReference>
<dbReference type="InterPro" id="IPR006645">
    <property type="entry name" value="NGN-like_dom"/>
</dbReference>
<dbReference type="SUPFAM" id="SSF82679">
    <property type="entry name" value="N-utilization substance G protein NusG, N-terminal domain"/>
    <property type="match status" value="1"/>
</dbReference>
<evidence type="ECO:0000313" key="11">
    <source>
        <dbReference type="Proteomes" id="UP000199476"/>
    </source>
</evidence>
<name>A0A1G9T435_9FIRM</name>
<dbReference type="InterPro" id="IPR047050">
    <property type="entry name" value="NGN"/>
</dbReference>
<dbReference type="GO" id="GO:0005829">
    <property type="term" value="C:cytosol"/>
    <property type="evidence" value="ECO:0007669"/>
    <property type="project" value="TreeGrafter"/>
</dbReference>
<dbReference type="InterPro" id="IPR015869">
    <property type="entry name" value="Transcrpt_antiterm_NusG_bac_CS"/>
</dbReference>
<reference evidence="10 11" key="1">
    <citation type="submission" date="2016-10" db="EMBL/GenBank/DDBJ databases">
        <authorList>
            <person name="de Groot N.N."/>
        </authorList>
    </citation>
    <scope>NUCLEOTIDE SEQUENCE [LARGE SCALE GENOMIC DNA]</scope>
    <source>
        <strain evidence="10 11">SLAS-1</strain>
    </source>
</reference>
<keyword evidence="11" id="KW-1185">Reference proteome</keyword>
<dbReference type="GO" id="GO:0006354">
    <property type="term" value="P:DNA-templated transcription elongation"/>
    <property type="evidence" value="ECO:0007669"/>
    <property type="project" value="UniProtKB-UniRule"/>
</dbReference>
<evidence type="ECO:0000256" key="5">
    <source>
        <dbReference type="HAMAP-Rule" id="MF_00948"/>
    </source>
</evidence>
<dbReference type="InterPro" id="IPR001062">
    <property type="entry name" value="Transcrpt_antiterm_NusG"/>
</dbReference>
<evidence type="ECO:0000256" key="4">
    <source>
        <dbReference type="ARBA" id="ARBA00023163"/>
    </source>
</evidence>
<dbReference type="Gene3D" id="2.30.30.30">
    <property type="match status" value="1"/>
</dbReference>
<evidence type="ECO:0000256" key="7">
    <source>
        <dbReference type="RuleBase" id="RU000538"/>
    </source>
</evidence>
<feature type="domain" description="KOW" evidence="9">
    <location>
        <begin position="129"/>
        <end position="156"/>
    </location>
</feature>
<comment type="function">
    <text evidence="5 7">Participates in transcription elongation, termination and antitermination.</text>
</comment>
<dbReference type="PANTHER" id="PTHR30265">
    <property type="entry name" value="RHO-INTERACTING TRANSCRIPTION TERMINATION FACTOR NUSG"/>
    <property type="match status" value="1"/>
</dbReference>
<evidence type="ECO:0000256" key="6">
    <source>
        <dbReference type="NCBIfam" id="TIGR00922"/>
    </source>
</evidence>
<dbReference type="PRINTS" id="PR00338">
    <property type="entry name" value="NUSGTNSCPFCT"/>
</dbReference>
<dbReference type="SUPFAM" id="SSF50104">
    <property type="entry name" value="Translation proteins SH3-like domain"/>
    <property type="match status" value="1"/>
</dbReference>
<dbReference type="InterPro" id="IPR014722">
    <property type="entry name" value="Rib_uL2_dom2"/>
</dbReference>
<comment type="similarity">
    <text evidence="5 7">Belongs to the NusG family.</text>
</comment>
<dbReference type="PROSITE" id="PS01014">
    <property type="entry name" value="NUSG"/>
    <property type="match status" value="1"/>
</dbReference>
<dbReference type="InterPro" id="IPR043425">
    <property type="entry name" value="NusG-like"/>
</dbReference>
<dbReference type="SMART" id="SM00738">
    <property type="entry name" value="NGN"/>
    <property type="match status" value="1"/>
</dbReference>
<dbReference type="PANTHER" id="PTHR30265:SF2">
    <property type="entry name" value="TRANSCRIPTION TERMINATION_ANTITERMINATION PROTEIN NUSG"/>
    <property type="match status" value="1"/>
</dbReference>
<organism evidence="10 11">
    <name type="scientific">Halarsenatibacter silvermanii</name>
    <dbReference type="NCBI Taxonomy" id="321763"/>
    <lineage>
        <taxon>Bacteria</taxon>
        <taxon>Bacillati</taxon>
        <taxon>Bacillota</taxon>
        <taxon>Clostridia</taxon>
        <taxon>Halanaerobiales</taxon>
        <taxon>Halarsenatibacteraceae</taxon>
        <taxon>Halarsenatibacter</taxon>
    </lineage>
</organism>
<keyword evidence="4 5" id="KW-0804">Transcription</keyword>
<dbReference type="Proteomes" id="UP000199476">
    <property type="component" value="Unassembled WGS sequence"/>
</dbReference>
<dbReference type="Pfam" id="PF02357">
    <property type="entry name" value="NusG"/>
    <property type="match status" value="1"/>
</dbReference>
<dbReference type="GO" id="GO:0006353">
    <property type="term" value="P:DNA-templated transcription termination"/>
    <property type="evidence" value="ECO:0007669"/>
    <property type="project" value="UniProtKB-UniRule"/>
</dbReference>
<dbReference type="EMBL" id="FNGO01000034">
    <property type="protein sequence ID" value="SDM42441.1"/>
    <property type="molecule type" value="Genomic_DNA"/>
</dbReference>
<feature type="domain" description="NusG-like N-terminal" evidence="8">
    <location>
        <begin position="11"/>
        <end position="119"/>
    </location>
</feature>
<dbReference type="NCBIfam" id="TIGR00922">
    <property type="entry name" value="nusG"/>
    <property type="match status" value="1"/>
</dbReference>
<evidence type="ECO:0000256" key="3">
    <source>
        <dbReference type="ARBA" id="ARBA00023015"/>
    </source>
</evidence>
<protein>
    <recommendedName>
        <fullName evidence="5 6">Transcription termination/antitermination protein NusG</fullName>
    </recommendedName>
</protein>
<dbReference type="CDD" id="cd09891">
    <property type="entry name" value="NGN_Bact_1"/>
    <property type="match status" value="1"/>
</dbReference>
<evidence type="ECO:0000313" key="10">
    <source>
        <dbReference type="EMBL" id="SDM42441.1"/>
    </source>
</evidence>
<dbReference type="Gene3D" id="3.30.70.940">
    <property type="entry name" value="NusG, N-terminal domain"/>
    <property type="match status" value="1"/>
</dbReference>
<evidence type="ECO:0000256" key="1">
    <source>
        <dbReference type="ARBA" id="ARBA00022472"/>
    </source>
</evidence>
<keyword evidence="1 5" id="KW-0806">Transcription termination</keyword>
<keyword evidence="2 5" id="KW-0889">Transcription antitermination</keyword>
<dbReference type="InterPro" id="IPR005824">
    <property type="entry name" value="KOW"/>
</dbReference>
<dbReference type="HAMAP" id="MF_00948">
    <property type="entry name" value="NusG"/>
    <property type="match status" value="1"/>
</dbReference>
<dbReference type="GO" id="GO:0032784">
    <property type="term" value="P:regulation of DNA-templated transcription elongation"/>
    <property type="evidence" value="ECO:0007669"/>
    <property type="project" value="InterPro"/>
</dbReference>
<dbReference type="FunFam" id="3.30.70.940:FF:000002">
    <property type="entry name" value="Transcription termination/antitermination protein NusG"/>
    <property type="match status" value="1"/>
</dbReference>
<dbReference type="GO" id="GO:0031564">
    <property type="term" value="P:transcription antitermination"/>
    <property type="evidence" value="ECO:0007669"/>
    <property type="project" value="UniProtKB-UniRule"/>
</dbReference>
<dbReference type="OrthoDB" id="9809075at2"/>
<keyword evidence="3 5" id="KW-0805">Transcription regulation</keyword>
<accession>A0A1G9T435</accession>
<dbReference type="AlphaFoldDB" id="A0A1G9T435"/>
<dbReference type="InterPro" id="IPR036735">
    <property type="entry name" value="NGN_dom_sf"/>
</dbReference>
<dbReference type="RefSeq" id="WP_089762160.1">
    <property type="nucleotide sequence ID" value="NZ_FNGO01000034.1"/>
</dbReference>
<dbReference type="InterPro" id="IPR008991">
    <property type="entry name" value="Translation_prot_SH3-like_sf"/>
</dbReference>